<name>A0ACC2GYE2_DALPE</name>
<dbReference type="EMBL" id="CM055734">
    <property type="protein sequence ID" value="KAJ8008724.1"/>
    <property type="molecule type" value="Genomic_DNA"/>
</dbReference>
<protein>
    <submittedName>
        <fullName evidence="1">Uncharacterized protein</fullName>
    </submittedName>
</protein>
<dbReference type="Proteomes" id="UP001157502">
    <property type="component" value="Chromosome 7"/>
</dbReference>
<comment type="caution">
    <text evidence="1">The sequence shown here is derived from an EMBL/GenBank/DDBJ whole genome shotgun (WGS) entry which is preliminary data.</text>
</comment>
<keyword evidence="2" id="KW-1185">Reference proteome</keyword>
<sequence>MDSDSKRIAQLNSELYFLIARFLQSGPCQDAATTLIREVEEKELLPTRRDWTGEEHPGRYDDLVKLYGHISPHHLLQVCKRVCPLLEREVPASVPGIHSLLGTGRQSLLRTNKSCKHVVWKGSALAALHCGRPPEPPIIYGSPPSIVETNHGRRLIGSYRLGQLLPTAVYSHMKMHKRILGHLSSVYCVTFDRTGRRIFTGSDDCLVKIWGTDEGRLLATLRGHAAEISDMAVSYENTMLAAGSCDKTIRVWCLQTCAPLAVLEGHAASITSLQFSPLVSGFKRFLSSTGADGTICFWQWDARSLSFGQGPGKFTERTRPGIQMICSSFSAGGMFFATGSTDHIIRVFYFGSGQPEKISELEAHTDKVDSIQFSNCSDRFVSGSRDGTARIWQLQQQEWKSILLDMQTKLPGKYNPPPLEDKVTKLKVTMVAWDCHDNTVITAANNLTLKVWNSTTGNLIHVLMGHEDEVFVLEPHPFDPRILFSAGHDGNAIVWDLARGVKIRSYFNMIEGQGHGAVFDCKCSPDGQHFAATDSHGHLLIFGFGSSSKYDKIADQMFFHTDYRPLIRDAHNYVLDEQTQQAPHLMPPPFLVDVDGNPHPPRYQRLVPGRESCRDQQLIPQMGVTSSGLNQVVSEQAVEGESPLDNMIHRLQQEQDHRLSTDTHTRAMRGSVASPSEVHSPPNVGLRRSGQIEGVRQMHSNAPRSQMATETDLVAWSRRVLVPELGEAVLRRQLNWRESKGEEEINVYRSERKRRTVHLHKENKFPSPECVSEEGRRSHGNHGYQTRAAVEETSRQSAEVGDDDDNESVSEGEVEVRPHPVNGNTSEEEEEEEGSERWPEDHSSSSDYSSEYSDWTADAGINLEPPKKSVKVKKKSSSSEEDGEKRRERKTDRKKDKVDKDEALPKKKKPKERMRKRAKFQEEGSTLEEWLPSPWITDTIPRRCPYIPQMGDEVYYFRQGHEAYVEMAKQNKIYSINPKKQPWHKMELRELELMKIVGIKYEVGLPTLCCLKLSFLDPDTDKLTGGSFSMKYHDMPDVIDFLVLRQQFDNARNRHWTIGDRFRSVIDDAWWFGTIEDQEPFQPEYPDSLFQCYNVCWDNGDTEKMSPWDMETIPDDVVFPEELGQSVPLTEEEQKELLYVPLVGEWGTATRNHECQRIINAIDQLTTLDVAIPFALPVDLNAYPTYCMVVAYLTDLSTIRTRLENHFYRRMSSLMWEVRYIEHNAQTFNQTGAFIVKTAKFVSDLMLNFIKDQSLTDIIPLYNSMKKMTFSDTEDEDDEDDDEDTDVPGTSTRNKKGRGGLQRQQQQSSVRRGRPRSFDPQAWRGRCRDLLDLFFLCEDSEPFREPVDLEQYPDYLDIVDTPMDFGTVRRVLSSGGYSSPLELCQDVRLIFSNSKAYTPSKKSRIYSMSLRLSALFEEHVSSILGDYKAIHRQTDRQTRHGLTDRQTDRQTRHGLTDRQTRHGLTDRQTRHRTDRPTRHRPDRQTDRQTRNGADRQTRHPIKRRRRSDSVSSSAPSSPDRKRRVSSRCISRPESSAPLVTAATPPPRPPSLRQNLTLRQPLPLVNGRIEPQAPGRTRSARTSHTPSADTHSSTESSSRSLQSHNSASSPGVGERSRLSQLPEGGGGSMRRKLRTPVRHTPSSPLSPSPKTTVHLNGHSSQMTRDLTTRRRGRRPRAVTPDPSPAPQGRPPGKKRGRKSKQELEAIRSGLQRSSTPEDELDQSTGDEGGTSSSAQEAAVVSDSGAGLPVTPRRRGRPRRIKTEEAPLPSSPDPSPSPLRRSSRRINDEVTPPSQALHQSRRVRELPQDADEDLDQEGEGSAGSMRTRNQGRRTACYVEDDSEEEQRQLLFEDSSLTFGTSSKGRVRKLTEKAKANLIGW</sequence>
<gene>
    <name evidence="1" type="ORF">DPEC_G00081390</name>
</gene>
<evidence type="ECO:0000313" key="1">
    <source>
        <dbReference type="EMBL" id="KAJ8008724.1"/>
    </source>
</evidence>
<proteinExistence type="predicted"/>
<accession>A0ACC2GYE2</accession>
<organism evidence="1 2">
    <name type="scientific">Dallia pectoralis</name>
    <name type="common">Alaska blackfish</name>
    <dbReference type="NCBI Taxonomy" id="75939"/>
    <lineage>
        <taxon>Eukaryota</taxon>
        <taxon>Metazoa</taxon>
        <taxon>Chordata</taxon>
        <taxon>Craniata</taxon>
        <taxon>Vertebrata</taxon>
        <taxon>Euteleostomi</taxon>
        <taxon>Actinopterygii</taxon>
        <taxon>Neopterygii</taxon>
        <taxon>Teleostei</taxon>
        <taxon>Protacanthopterygii</taxon>
        <taxon>Esociformes</taxon>
        <taxon>Umbridae</taxon>
        <taxon>Dallia</taxon>
    </lineage>
</organism>
<reference evidence="1" key="1">
    <citation type="submission" date="2021-05" db="EMBL/GenBank/DDBJ databases">
        <authorList>
            <person name="Pan Q."/>
            <person name="Jouanno E."/>
            <person name="Zahm M."/>
            <person name="Klopp C."/>
            <person name="Cabau C."/>
            <person name="Louis A."/>
            <person name="Berthelot C."/>
            <person name="Parey E."/>
            <person name="Roest Crollius H."/>
            <person name="Montfort J."/>
            <person name="Robinson-Rechavi M."/>
            <person name="Bouchez O."/>
            <person name="Lampietro C."/>
            <person name="Lopez Roques C."/>
            <person name="Donnadieu C."/>
            <person name="Postlethwait J."/>
            <person name="Bobe J."/>
            <person name="Dillon D."/>
            <person name="Chandos A."/>
            <person name="von Hippel F."/>
            <person name="Guiguen Y."/>
        </authorList>
    </citation>
    <scope>NUCLEOTIDE SEQUENCE</scope>
    <source>
        <strain evidence="1">YG-Jan2019</strain>
    </source>
</reference>
<evidence type="ECO:0000313" key="2">
    <source>
        <dbReference type="Proteomes" id="UP001157502"/>
    </source>
</evidence>